<reference evidence="1" key="1">
    <citation type="submission" date="2020-01" db="EMBL/GenBank/DDBJ databases">
        <authorList>
            <person name="Meier V. D."/>
            <person name="Meier V D."/>
        </authorList>
    </citation>
    <scope>NUCLEOTIDE SEQUENCE</scope>
    <source>
        <strain evidence="1">HLG_WM_MAG_03</strain>
    </source>
</reference>
<organism evidence="1">
    <name type="scientific">uncultured Sulfurovum sp</name>
    <dbReference type="NCBI Taxonomy" id="269237"/>
    <lineage>
        <taxon>Bacteria</taxon>
        <taxon>Pseudomonadati</taxon>
        <taxon>Campylobacterota</taxon>
        <taxon>Epsilonproteobacteria</taxon>
        <taxon>Campylobacterales</taxon>
        <taxon>Sulfurovaceae</taxon>
        <taxon>Sulfurovum</taxon>
        <taxon>environmental samples</taxon>
    </lineage>
</organism>
<sequence length="243" mass="28548">MTDDTNSVFYYNEEKLSFIIDYLQLDVKDIADVFGTKSNYISKLRDQMHNTLKPMHLHAFSHAFNVPYKIFENKSINSSEKIKAVLEEKEASDNKTIFKNNEQLMENIEGDWYAYFYPSNRFSNLYCIKTTIDKNGDVIDANNNAGKLFMGKNQSMIVKEAFNSKNLVNIIFDNHQVAYNMFHFSLVSKRNHVNREMLNFGFFSRKEIEPDIAKEILGEKKYLQLKMQCDFVERISEYVEVIN</sequence>
<gene>
    <name evidence="1" type="ORF">HELGO_WM31787</name>
</gene>
<evidence type="ECO:0000313" key="1">
    <source>
        <dbReference type="EMBL" id="CAA6800043.1"/>
    </source>
</evidence>
<protein>
    <submittedName>
        <fullName evidence="1">Uncharacterized protein</fullName>
    </submittedName>
</protein>
<proteinExistence type="predicted"/>
<name>A0A6S6S1L5_9BACT</name>
<dbReference type="AlphaFoldDB" id="A0A6S6S1L5"/>
<dbReference type="EMBL" id="CACVAR010000063">
    <property type="protein sequence ID" value="CAA6800043.1"/>
    <property type="molecule type" value="Genomic_DNA"/>
</dbReference>
<accession>A0A6S6S1L5</accession>